<keyword evidence="4" id="KW-0255">Endonuclease</keyword>
<dbReference type="EMBL" id="UHIP01000001">
    <property type="protein sequence ID" value="SUP27536.1"/>
    <property type="molecule type" value="Genomic_DNA"/>
</dbReference>
<dbReference type="Proteomes" id="UP000254626">
    <property type="component" value="Unassembled WGS sequence"/>
</dbReference>
<dbReference type="EMBL" id="CP014035">
    <property type="protein sequence ID" value="AMF95194.1"/>
    <property type="molecule type" value="Genomic_DNA"/>
</dbReference>
<keyword evidence="1" id="KW-0472">Membrane</keyword>
<evidence type="ECO:0000256" key="1">
    <source>
        <dbReference type="SAM" id="Phobius"/>
    </source>
</evidence>
<dbReference type="Gene3D" id="3.60.10.10">
    <property type="entry name" value="Endonuclease/exonuclease/phosphatase"/>
    <property type="match status" value="1"/>
</dbReference>
<accession>A0AAX2LQA0</accession>
<dbReference type="GO" id="GO:0004519">
    <property type="term" value="F:endonuclease activity"/>
    <property type="evidence" value="ECO:0007669"/>
    <property type="project" value="UniProtKB-KW"/>
</dbReference>
<evidence type="ECO:0000313" key="3">
    <source>
        <dbReference type="EMBL" id="AMF95194.1"/>
    </source>
</evidence>
<protein>
    <submittedName>
        <fullName evidence="3 4">Endonuclease</fullName>
    </submittedName>
</protein>
<gene>
    <name evidence="3" type="ORF">AL536_17340</name>
    <name evidence="4" type="ORF">NCTC11327_02225</name>
</gene>
<dbReference type="InterPro" id="IPR036691">
    <property type="entry name" value="Endo/exonu/phosph_ase_sf"/>
</dbReference>
<keyword evidence="5" id="KW-1185">Reference proteome</keyword>
<evidence type="ECO:0000313" key="4">
    <source>
        <dbReference type="EMBL" id="SUP27536.1"/>
    </source>
</evidence>
<keyword evidence="1" id="KW-1133">Transmembrane helix</keyword>
<feature type="domain" description="Endonuclease/exonuclease/phosphatase" evidence="2">
    <location>
        <begin position="93"/>
        <end position="298"/>
    </location>
</feature>
<keyword evidence="4" id="KW-0378">Hydrolase</keyword>
<dbReference type="SUPFAM" id="SSF56219">
    <property type="entry name" value="DNase I-like"/>
    <property type="match status" value="1"/>
</dbReference>
<evidence type="ECO:0000313" key="6">
    <source>
        <dbReference type="Proteomes" id="UP000254626"/>
    </source>
</evidence>
<proteinExistence type="predicted"/>
<name>A0AAX2LQA0_VIBFL</name>
<dbReference type="Proteomes" id="UP000057088">
    <property type="component" value="Chromosome 2"/>
</dbReference>
<reference evidence="3" key="2">
    <citation type="submission" date="2018-01" db="EMBL/GenBank/DDBJ databases">
        <title>FDA dAtabase for Regulatory Grade micrObial Sequences (FDA-ARGOS): Supporting development and validation of Infectious Disease Dx tests.</title>
        <authorList>
            <person name="Hoffmann M."/>
            <person name="Allard M."/>
            <person name="Evans P."/>
            <person name="Brown E."/>
            <person name="Tallon L."/>
            <person name="Sadzewicz L."/>
            <person name="Sengamalay N."/>
            <person name="Ott S."/>
            <person name="Godinez A."/>
            <person name="Nagaraj S."/>
            <person name="Vyas G."/>
            <person name="Aluvathingal J."/>
            <person name="Nadendla S."/>
            <person name="Geyer C."/>
            <person name="Sichtig H."/>
        </authorList>
    </citation>
    <scope>NUCLEOTIDE SEQUENCE</scope>
    <source>
        <strain evidence="3">ATCC 33809</strain>
    </source>
</reference>
<organism evidence="4 6">
    <name type="scientific">Vibrio fluvialis</name>
    <dbReference type="NCBI Taxonomy" id="676"/>
    <lineage>
        <taxon>Bacteria</taxon>
        <taxon>Pseudomonadati</taxon>
        <taxon>Pseudomonadota</taxon>
        <taxon>Gammaproteobacteria</taxon>
        <taxon>Vibrionales</taxon>
        <taxon>Vibrionaceae</taxon>
        <taxon>Vibrio</taxon>
    </lineage>
</organism>
<dbReference type="RefSeq" id="WP_061056827.1">
    <property type="nucleotide sequence ID" value="NZ_CABLBX010000009.1"/>
</dbReference>
<dbReference type="InterPro" id="IPR005135">
    <property type="entry name" value="Endo/exonuclease/phosphatase"/>
</dbReference>
<keyword evidence="1" id="KW-0812">Transmembrane</keyword>
<keyword evidence="4" id="KW-0540">Nuclease</keyword>
<sequence length="307" mass="35691">MSKKVGLWLLIMLFALFYWVVQAQQQIWWGENLAAYPPLFILPFVILLLVGLYQKAWLAVLACIFFIAYLVLAAPHDSAVVNRECHHPVRIFQYNMLFSNQHVDQLIAYLSKEQPDLVVLQEVTVNHFEQLQSLDERYPYRFGGQPKVGLPSHQLIFSQQHLYGMHAYYYEGYHNFIRGIWQLDENHPVSLLIAHPPSPRNNELWQRRNALIQALEYQTTQSPTEDILVIGDMNLSGQSARFHTLFRQMQTVPIASWPNHPKFALPAWLKISIDHLWLNSELAICKRETVQELNGSDHSAIMTYVGR</sequence>
<dbReference type="GeneID" id="29386218"/>
<dbReference type="Pfam" id="PF03372">
    <property type="entry name" value="Exo_endo_phos"/>
    <property type="match status" value="1"/>
</dbReference>
<feature type="transmembrane region" description="Helical" evidence="1">
    <location>
        <begin position="57"/>
        <end position="75"/>
    </location>
</feature>
<dbReference type="AlphaFoldDB" id="A0AAX2LQA0"/>
<evidence type="ECO:0000259" key="2">
    <source>
        <dbReference type="Pfam" id="PF03372"/>
    </source>
</evidence>
<reference evidence="5" key="1">
    <citation type="submission" date="2015-12" db="EMBL/GenBank/DDBJ databases">
        <title>FDA dAtabase for Regulatory Grade micrObial Sequences (FDA-ARGOS): Supporting development and validation of Infectious Disease Dx tests.</title>
        <authorList>
            <person name="Hoffmann M."/>
            <person name="Allard M."/>
            <person name="Evans P."/>
            <person name="Brown E."/>
            <person name="Tallon L.J."/>
            <person name="Sadzewicz L."/>
            <person name="Sengamalay N."/>
            <person name="Ott S."/>
            <person name="Godinez A."/>
            <person name="Nagaraj S."/>
            <person name="Vyas G."/>
            <person name="Aluvathingal J."/>
            <person name="Nadendla S."/>
            <person name="Geyer C."/>
            <person name="Sichtig H."/>
        </authorList>
    </citation>
    <scope>NUCLEOTIDE SEQUENCE [LARGE SCALE GENOMIC DNA]</scope>
    <source>
        <strain evidence="5">ATCC 33809</strain>
    </source>
</reference>
<dbReference type="KEGG" id="vfl:AL536_17340"/>
<feature type="transmembrane region" description="Helical" evidence="1">
    <location>
        <begin position="33"/>
        <end position="50"/>
    </location>
</feature>
<evidence type="ECO:0000313" key="5">
    <source>
        <dbReference type="Proteomes" id="UP000057088"/>
    </source>
</evidence>
<reference evidence="4 6" key="3">
    <citation type="submission" date="2018-06" db="EMBL/GenBank/DDBJ databases">
        <authorList>
            <consortium name="Pathogen Informatics"/>
            <person name="Doyle S."/>
        </authorList>
    </citation>
    <scope>NUCLEOTIDE SEQUENCE [LARGE SCALE GENOMIC DNA]</scope>
    <source>
        <strain evidence="4 6">NCTC11327</strain>
    </source>
</reference>